<dbReference type="Pfam" id="PF07394">
    <property type="entry name" value="DUF1501"/>
    <property type="match status" value="1"/>
</dbReference>
<evidence type="ECO:0000256" key="1">
    <source>
        <dbReference type="SAM" id="SignalP"/>
    </source>
</evidence>
<evidence type="ECO:0000313" key="3">
    <source>
        <dbReference type="Proteomes" id="UP000036938"/>
    </source>
</evidence>
<name>A0A0L1JPF6_9RHOB</name>
<dbReference type="InterPro" id="IPR006311">
    <property type="entry name" value="TAT_signal"/>
</dbReference>
<dbReference type="InterPro" id="IPR010869">
    <property type="entry name" value="DUF1501"/>
</dbReference>
<dbReference type="STRING" id="1317121.ATO11_10405"/>
<evidence type="ECO:0000313" key="2">
    <source>
        <dbReference type="EMBL" id="KNG93611.1"/>
    </source>
</evidence>
<keyword evidence="3" id="KW-1185">Reference proteome</keyword>
<proteinExistence type="predicted"/>
<dbReference type="EMBL" id="AQQZ01000004">
    <property type="protein sequence ID" value="KNG93611.1"/>
    <property type="molecule type" value="Genomic_DNA"/>
</dbReference>
<dbReference type="RefSeq" id="WP_050530803.1">
    <property type="nucleotide sequence ID" value="NZ_AQQZ01000004.1"/>
</dbReference>
<sequence length="409" mass="43844">MTDFTRRRFLTRSLALGCSAAASPLMTPVSLAAAPFDNRLVVIILRGGMDGLGVVQPYGDPGYEALRGAPVLSGDDALMDLDGFYGLNPALAPLYPMWQAGELSFAHAVSTPYRGKRSHFDGQDILEAGSPDADGVTARDGWLNRMLQTVPGITAETAYAIGHGESYLLRGAAPVSNWSPEVDVTISPQGLLLADLVMHDDPVFRDALAQAFELADSDGTEVAGMDATEPTMGGAVRSMAEARGNASHTRIAQFAAERLREDSRIAAFSINGWDTHLGQSRMLPRALTRLSDTLITLRDTLKGDWSKTTVIAMTEFGRTARFNGTDGTDHGTGGTMLMAGGALRRQQVVADWPGLGEADLYGRRDLMPTRDVRAHAAWVMRGMFGLDRSTLETSIFPGLDMGADPNLIA</sequence>
<organism evidence="2 3">
    <name type="scientific">Pseudaestuariivita atlantica</name>
    <dbReference type="NCBI Taxonomy" id="1317121"/>
    <lineage>
        <taxon>Bacteria</taxon>
        <taxon>Pseudomonadati</taxon>
        <taxon>Pseudomonadota</taxon>
        <taxon>Alphaproteobacteria</taxon>
        <taxon>Rhodobacterales</taxon>
        <taxon>Paracoccaceae</taxon>
        <taxon>Pseudaestuariivita</taxon>
    </lineage>
</organism>
<comment type="caution">
    <text evidence="2">The sequence shown here is derived from an EMBL/GenBank/DDBJ whole genome shotgun (WGS) entry which is preliminary data.</text>
</comment>
<dbReference type="PROSITE" id="PS51318">
    <property type="entry name" value="TAT"/>
    <property type="match status" value="1"/>
</dbReference>
<reference evidence="2 3" key="1">
    <citation type="journal article" date="2015" name="Int. J. Syst. Evol. Microbiol.">
        <title>Aestuariivita atlantica sp. nov., isolated from deep sea sediment of the Atlantic Ocean.</title>
        <authorList>
            <person name="Li G."/>
            <person name="Lai Q."/>
            <person name="Du Y."/>
            <person name="Liu X."/>
            <person name="Sun F."/>
            <person name="Shao Z."/>
        </authorList>
    </citation>
    <scope>NUCLEOTIDE SEQUENCE [LARGE SCALE GENOMIC DNA]</scope>
    <source>
        <strain evidence="2 3">22II-S11-z3</strain>
    </source>
</reference>
<protein>
    <submittedName>
        <fullName evidence="2">Twin-arginine translocation pathway signal</fullName>
    </submittedName>
</protein>
<dbReference type="AlphaFoldDB" id="A0A0L1JPF6"/>
<feature type="signal peptide" evidence="1">
    <location>
        <begin position="1"/>
        <end position="33"/>
    </location>
</feature>
<dbReference type="PANTHER" id="PTHR43737">
    <property type="entry name" value="BLL7424 PROTEIN"/>
    <property type="match status" value="1"/>
</dbReference>
<dbReference type="PATRIC" id="fig|1317121.7.peg.2759"/>
<accession>A0A0L1JPF6</accession>
<feature type="chain" id="PRO_5005554135" evidence="1">
    <location>
        <begin position="34"/>
        <end position="409"/>
    </location>
</feature>
<dbReference type="Proteomes" id="UP000036938">
    <property type="component" value="Unassembled WGS sequence"/>
</dbReference>
<keyword evidence="1" id="KW-0732">Signal</keyword>
<gene>
    <name evidence="2" type="ORF">ATO11_10405</name>
</gene>
<dbReference type="PANTHER" id="PTHR43737:SF1">
    <property type="entry name" value="DUF1501 DOMAIN-CONTAINING PROTEIN"/>
    <property type="match status" value="1"/>
</dbReference>
<dbReference type="OrthoDB" id="9779968at2"/>